<evidence type="ECO:0000313" key="3">
    <source>
        <dbReference type="Proteomes" id="UP000541444"/>
    </source>
</evidence>
<dbReference type="Gene3D" id="1.10.287.110">
    <property type="entry name" value="DnaJ domain"/>
    <property type="match status" value="1"/>
</dbReference>
<dbReference type="PANTHER" id="PTHR47374:SF2">
    <property type="entry name" value="OS01G0927400 PROTEIN"/>
    <property type="match status" value="1"/>
</dbReference>
<proteinExistence type="predicted"/>
<dbReference type="OrthoDB" id="1911590at2759"/>
<dbReference type="InterPro" id="IPR001623">
    <property type="entry name" value="DnaJ_domain"/>
</dbReference>
<dbReference type="CDD" id="cd06257">
    <property type="entry name" value="DnaJ"/>
    <property type="match status" value="1"/>
</dbReference>
<evidence type="ECO:0000313" key="2">
    <source>
        <dbReference type="EMBL" id="KAF6169651.1"/>
    </source>
</evidence>
<accession>A0A7J7NR17</accession>
<sequence>MEVVVRGQKIAETLIKKNDFVGAREKLMEIQKKIPSCANISQMLLVCDILCASGISFLSIGCKTEKVDWYWVLQTTDTADMSQIKSKYLKLTKELEPIKNIFPGTKVATALVQNAYEVLSDKEKRLIFDLKRADLRSSYGCENTACETSDKGKGVTKVQDHTKGLRRLAGDSNYYDFNNNRKAELFANGQVWVAYDKEKMPRKYARVVNIERSPSALKLKVTWLRPSPVTDHEKKWCEMGLPVACGYFSMDKTNILEYNRNMFSHLFSHAHSFEGEKFEVFPKKGQVWAIYRNWQPFKWCSHPRERNGCRLEMVEILTVEDSGMKVVWLTKVDGSKSIFQRCIEKDRSVFYIPRSDLFRFSHNVPAFRLKGGEMERVVNGMLELDPFALAEILAMDMEKPAEGENSKDGSAFAHPPSLPIISETKIILSEPKWSRDDFTSGQIWAVYSESLPRYYIVVSNIISEFQVSATLLDRVSMLDDEKYWAKQSLPIVCGLFKLGKITTNLGMSRFSHIVAACKSDTSAPLYKVYPKRGEIWAVYKNWNAKWKQPDFRGSEFQVVEILSDFSEGDGVKVVRLVQVEDFKTIFKRKQDSGLESVYEISRRRILSLSHQIPCFTIRGSERYGIPKGSLHLEPHALPTKIAN</sequence>
<dbReference type="SUPFAM" id="SSF46565">
    <property type="entry name" value="Chaperone J-domain"/>
    <property type="match status" value="1"/>
</dbReference>
<dbReference type="AlphaFoldDB" id="A0A7J7NR17"/>
<dbReference type="InterPro" id="IPR024593">
    <property type="entry name" value="DUF3444"/>
</dbReference>
<comment type="caution">
    <text evidence="2">The sequence shown here is derived from an EMBL/GenBank/DDBJ whole genome shotgun (WGS) entry which is preliminary data.</text>
</comment>
<dbReference type="PROSITE" id="PS50076">
    <property type="entry name" value="DNAJ_2"/>
    <property type="match status" value="1"/>
</dbReference>
<dbReference type="PANTHER" id="PTHR47374">
    <property type="entry name" value="ENDOSOME ANTIGEN-LIKE PROTEIN, PUTATIVE (DUF3444)-RELATED"/>
    <property type="match status" value="1"/>
</dbReference>
<reference evidence="2 3" key="1">
    <citation type="journal article" date="2020" name="IScience">
        <title>Genome Sequencing of the Endangered Kingdonia uniflora (Circaeasteraceae, Ranunculales) Reveals Potential Mechanisms of Evolutionary Specialization.</title>
        <authorList>
            <person name="Sun Y."/>
            <person name="Deng T."/>
            <person name="Zhang A."/>
            <person name="Moore M.J."/>
            <person name="Landis J.B."/>
            <person name="Lin N."/>
            <person name="Zhang H."/>
            <person name="Zhang X."/>
            <person name="Huang J."/>
            <person name="Zhang X."/>
            <person name="Sun H."/>
            <person name="Wang H."/>
        </authorList>
    </citation>
    <scope>NUCLEOTIDE SEQUENCE [LARGE SCALE GENOMIC DNA]</scope>
    <source>
        <strain evidence="2">TB1705</strain>
        <tissue evidence="2">Leaf</tissue>
    </source>
</reference>
<dbReference type="Pfam" id="PF11926">
    <property type="entry name" value="DUF3444"/>
    <property type="match status" value="2"/>
</dbReference>
<dbReference type="SMART" id="SM00271">
    <property type="entry name" value="DnaJ"/>
    <property type="match status" value="1"/>
</dbReference>
<gene>
    <name evidence="2" type="ORF">GIB67_004043</name>
</gene>
<dbReference type="InterPro" id="IPR036869">
    <property type="entry name" value="J_dom_sf"/>
</dbReference>
<feature type="domain" description="J" evidence="1">
    <location>
        <begin position="68"/>
        <end position="132"/>
    </location>
</feature>
<evidence type="ECO:0000259" key="1">
    <source>
        <dbReference type="PROSITE" id="PS50076"/>
    </source>
</evidence>
<dbReference type="Pfam" id="PF00226">
    <property type="entry name" value="DnaJ"/>
    <property type="match status" value="1"/>
</dbReference>
<name>A0A7J7NR17_9MAGN</name>
<protein>
    <recommendedName>
        <fullName evidence="1">J domain-containing protein</fullName>
    </recommendedName>
</protein>
<dbReference type="EMBL" id="JACGCM010000628">
    <property type="protein sequence ID" value="KAF6169651.1"/>
    <property type="molecule type" value="Genomic_DNA"/>
</dbReference>
<organism evidence="2 3">
    <name type="scientific">Kingdonia uniflora</name>
    <dbReference type="NCBI Taxonomy" id="39325"/>
    <lineage>
        <taxon>Eukaryota</taxon>
        <taxon>Viridiplantae</taxon>
        <taxon>Streptophyta</taxon>
        <taxon>Embryophyta</taxon>
        <taxon>Tracheophyta</taxon>
        <taxon>Spermatophyta</taxon>
        <taxon>Magnoliopsida</taxon>
        <taxon>Ranunculales</taxon>
        <taxon>Circaeasteraceae</taxon>
        <taxon>Kingdonia</taxon>
    </lineage>
</organism>
<keyword evidence="3" id="KW-1185">Reference proteome</keyword>
<dbReference type="Proteomes" id="UP000541444">
    <property type="component" value="Unassembled WGS sequence"/>
</dbReference>